<dbReference type="Proteomes" id="UP000193067">
    <property type="component" value="Unassembled WGS sequence"/>
</dbReference>
<keyword evidence="2" id="KW-1185">Reference proteome</keyword>
<evidence type="ECO:0000313" key="2">
    <source>
        <dbReference type="Proteomes" id="UP000193067"/>
    </source>
</evidence>
<name>A0A1Y2J2Z7_TRAC3</name>
<accession>A0A1Y2J2Z7</accession>
<organism evidence="1 2">
    <name type="scientific">Trametes coccinea (strain BRFM310)</name>
    <name type="common">Pycnoporus coccineus</name>
    <dbReference type="NCBI Taxonomy" id="1353009"/>
    <lineage>
        <taxon>Eukaryota</taxon>
        <taxon>Fungi</taxon>
        <taxon>Dikarya</taxon>
        <taxon>Basidiomycota</taxon>
        <taxon>Agaricomycotina</taxon>
        <taxon>Agaricomycetes</taxon>
        <taxon>Polyporales</taxon>
        <taxon>Polyporaceae</taxon>
        <taxon>Trametes</taxon>
    </lineage>
</organism>
<dbReference type="AlphaFoldDB" id="A0A1Y2J2Z7"/>
<dbReference type="EMBL" id="KZ084087">
    <property type="protein sequence ID" value="OSD07779.1"/>
    <property type="molecule type" value="Genomic_DNA"/>
</dbReference>
<gene>
    <name evidence="1" type="ORF">PYCCODRAFT_351658</name>
</gene>
<evidence type="ECO:0000313" key="1">
    <source>
        <dbReference type="EMBL" id="OSD07779.1"/>
    </source>
</evidence>
<reference evidence="1 2" key="1">
    <citation type="journal article" date="2015" name="Biotechnol. Biofuels">
        <title>Enhanced degradation of softwood versus hardwood by the white-rot fungus Pycnoporus coccineus.</title>
        <authorList>
            <person name="Couturier M."/>
            <person name="Navarro D."/>
            <person name="Chevret D."/>
            <person name="Henrissat B."/>
            <person name="Piumi F."/>
            <person name="Ruiz-Duenas F.J."/>
            <person name="Martinez A.T."/>
            <person name="Grigoriev I.V."/>
            <person name="Riley R."/>
            <person name="Lipzen A."/>
            <person name="Berrin J.G."/>
            <person name="Master E.R."/>
            <person name="Rosso M.N."/>
        </authorList>
    </citation>
    <scope>NUCLEOTIDE SEQUENCE [LARGE SCALE GENOMIC DNA]</scope>
    <source>
        <strain evidence="1 2">BRFM310</strain>
    </source>
</reference>
<protein>
    <submittedName>
        <fullName evidence="1">Uncharacterized protein</fullName>
    </submittedName>
</protein>
<sequence>MAEDVELVTSYFPVFSAPWPDGADINKPPEATHSSQFCQAGDYRPCSAVHIPSSRQTRNDLAVRRARPEYLQPSFPVCPVAIGVALFQMLICTAPSPEHWCWNAVMVSYLRSGGYSLLRSGGYSLGNLETPRLPIMNRMWERCRSTSLRELYEAHKPFEGPLTLFRGGHALSVLGQ</sequence>
<proteinExistence type="predicted"/>